<feature type="domain" description="Pterin-binding" evidence="21">
    <location>
        <begin position="79"/>
        <end position="370"/>
    </location>
</feature>
<keyword evidence="23" id="KW-1185">Reference proteome</keyword>
<keyword evidence="16" id="KW-0289">Folate biosynthesis</keyword>
<dbReference type="EMBL" id="BSXU01008293">
    <property type="protein sequence ID" value="GMG60176.1"/>
    <property type="molecule type" value="Genomic_DNA"/>
</dbReference>
<dbReference type="InterPro" id="IPR035907">
    <property type="entry name" value="Hppk_sf"/>
</dbReference>
<evidence type="ECO:0000256" key="7">
    <source>
        <dbReference type="ARBA" id="ARBA00005051"/>
    </source>
</evidence>
<comment type="pathway">
    <text evidence="5">Cofactor biosynthesis; tetrahydrofolate biosynthesis; 7,8-dihydrofolate from 2-amino-4-hydroxy-6-hydroxymethyl-7,8-dihydropteridine diphosphate and 4-aminobenzoate: step 1/2.</text>
</comment>
<keyword evidence="13" id="KW-0808">Transferase</keyword>
<evidence type="ECO:0000256" key="2">
    <source>
        <dbReference type="ARBA" id="ARBA00000198"/>
    </source>
</evidence>
<evidence type="ECO:0000256" key="17">
    <source>
        <dbReference type="ARBA" id="ARBA00058009"/>
    </source>
</evidence>
<comment type="function">
    <text evidence="17">Catalyzes three sequential steps of tetrahydrofolate biosynthesis.</text>
</comment>
<evidence type="ECO:0000256" key="14">
    <source>
        <dbReference type="ARBA" id="ARBA00022723"/>
    </source>
</evidence>
<comment type="catalytic activity">
    <reaction evidence="1">
        <text>(7,8-dihydropterin-6-yl)methyl diphosphate + 4-aminobenzoate = 7,8-dihydropteroate + diphosphate</text>
        <dbReference type="Rhea" id="RHEA:19949"/>
        <dbReference type="ChEBI" id="CHEBI:17836"/>
        <dbReference type="ChEBI" id="CHEBI:17839"/>
        <dbReference type="ChEBI" id="CHEBI:33019"/>
        <dbReference type="ChEBI" id="CHEBI:72950"/>
        <dbReference type="EC" id="2.5.1.15"/>
    </reaction>
</comment>
<dbReference type="NCBIfam" id="TIGR01496">
    <property type="entry name" value="DHPS"/>
    <property type="match status" value="1"/>
</dbReference>
<dbReference type="EC" id="4.1.2.25" evidence="11"/>
<dbReference type="GO" id="GO:0004150">
    <property type="term" value="F:dihydroneopterin aldolase activity"/>
    <property type="evidence" value="ECO:0007669"/>
    <property type="project" value="UniProtKB-EC"/>
</dbReference>
<dbReference type="PROSITE" id="PS50972">
    <property type="entry name" value="PTERIN_BINDING"/>
    <property type="match status" value="1"/>
</dbReference>
<dbReference type="InterPro" id="IPR000489">
    <property type="entry name" value="Pterin-binding_dom"/>
</dbReference>
<evidence type="ECO:0000313" key="22">
    <source>
        <dbReference type="EMBL" id="GMG60176.1"/>
    </source>
</evidence>
<evidence type="ECO:0000256" key="6">
    <source>
        <dbReference type="ARBA" id="ARBA00005013"/>
    </source>
</evidence>
<dbReference type="EC" id="2.7.6.3" evidence="12"/>
<dbReference type="EC" id="2.5.1.15" evidence="10"/>
<evidence type="ECO:0000256" key="19">
    <source>
        <dbReference type="ARBA" id="ARBA00067568"/>
    </source>
</evidence>
<dbReference type="Gene3D" id="3.20.20.20">
    <property type="entry name" value="Dihydropteroate synthase-like"/>
    <property type="match status" value="1"/>
</dbReference>
<evidence type="ECO:0000256" key="16">
    <source>
        <dbReference type="ARBA" id="ARBA00022909"/>
    </source>
</evidence>
<dbReference type="GO" id="GO:0046654">
    <property type="term" value="P:tetrahydrofolate biosynthetic process"/>
    <property type="evidence" value="ECO:0007669"/>
    <property type="project" value="TreeGrafter"/>
</dbReference>
<dbReference type="GO" id="GO:0046656">
    <property type="term" value="P:folic acid biosynthetic process"/>
    <property type="evidence" value="ECO:0007669"/>
    <property type="project" value="UniProtKB-KW"/>
</dbReference>
<dbReference type="Pfam" id="PF00809">
    <property type="entry name" value="Pterin_bind"/>
    <property type="match status" value="1"/>
</dbReference>
<evidence type="ECO:0000256" key="18">
    <source>
        <dbReference type="ARBA" id="ARBA00061548"/>
    </source>
</evidence>
<evidence type="ECO:0000256" key="20">
    <source>
        <dbReference type="ARBA" id="ARBA00068111"/>
    </source>
</evidence>
<gene>
    <name evidence="22" type="ORF">Amon01_000873400</name>
</gene>
<evidence type="ECO:0000256" key="15">
    <source>
        <dbReference type="ARBA" id="ARBA00022842"/>
    </source>
</evidence>
<dbReference type="GO" id="GO:0046872">
    <property type="term" value="F:metal ion binding"/>
    <property type="evidence" value="ECO:0007669"/>
    <property type="project" value="UniProtKB-KW"/>
</dbReference>
<evidence type="ECO:0000256" key="12">
    <source>
        <dbReference type="ARBA" id="ARBA00013253"/>
    </source>
</evidence>
<dbReference type="Proteomes" id="UP001165063">
    <property type="component" value="Unassembled WGS sequence"/>
</dbReference>
<comment type="similarity">
    <text evidence="9">In the C-terminal section; belongs to the DHPS family.</text>
</comment>
<comment type="cofactor">
    <cofactor evidence="4">
        <name>Mg(2+)</name>
        <dbReference type="ChEBI" id="CHEBI:18420"/>
    </cofactor>
</comment>
<dbReference type="GO" id="GO:0005740">
    <property type="term" value="C:mitochondrial envelope"/>
    <property type="evidence" value="ECO:0007669"/>
    <property type="project" value="TreeGrafter"/>
</dbReference>
<dbReference type="GO" id="GO:0003848">
    <property type="term" value="F:2-amino-4-hydroxy-6-hydroxymethyldihydropteridine diphosphokinase activity"/>
    <property type="evidence" value="ECO:0007669"/>
    <property type="project" value="UniProtKB-EC"/>
</dbReference>
<comment type="similarity">
    <text evidence="8">In the N-terminal section; belongs to the DHNA family.</text>
</comment>
<evidence type="ECO:0000256" key="9">
    <source>
        <dbReference type="ARBA" id="ARBA00009951"/>
    </source>
</evidence>
<evidence type="ECO:0000256" key="5">
    <source>
        <dbReference type="ARBA" id="ARBA00004763"/>
    </source>
</evidence>
<evidence type="ECO:0000256" key="13">
    <source>
        <dbReference type="ARBA" id="ARBA00022679"/>
    </source>
</evidence>
<name>A0A9W7DPL7_AMBMO</name>
<comment type="catalytic activity">
    <reaction evidence="2">
        <text>6-hydroxymethyl-7,8-dihydropterin + ATP = (7,8-dihydropterin-6-yl)methyl diphosphate + AMP + H(+)</text>
        <dbReference type="Rhea" id="RHEA:11412"/>
        <dbReference type="ChEBI" id="CHEBI:15378"/>
        <dbReference type="ChEBI" id="CHEBI:30616"/>
        <dbReference type="ChEBI" id="CHEBI:44841"/>
        <dbReference type="ChEBI" id="CHEBI:72950"/>
        <dbReference type="ChEBI" id="CHEBI:456215"/>
        <dbReference type="EC" id="2.7.6.3"/>
    </reaction>
</comment>
<evidence type="ECO:0000256" key="1">
    <source>
        <dbReference type="ARBA" id="ARBA00000012"/>
    </source>
</evidence>
<dbReference type="PANTHER" id="PTHR20941">
    <property type="entry name" value="FOLATE SYNTHESIS PROTEINS"/>
    <property type="match status" value="1"/>
</dbReference>
<dbReference type="GO" id="GO:0004156">
    <property type="term" value="F:dihydropteroate synthase activity"/>
    <property type="evidence" value="ECO:0007669"/>
    <property type="project" value="UniProtKB-EC"/>
</dbReference>
<comment type="pathway">
    <text evidence="7">Cofactor biosynthesis; tetrahydrofolate biosynthesis; 2-amino-4-hydroxy-6-hydroxymethyl-7,8-dihydropteridine diphosphate from 7,8-dihydroneopterin triphosphate: step 4/4.</text>
</comment>
<dbReference type="Gene3D" id="3.30.70.560">
    <property type="entry name" value="7,8-Dihydro-6-hydroxymethylpterin-pyrophosphokinase HPPK"/>
    <property type="match status" value="1"/>
</dbReference>
<dbReference type="PROSITE" id="PS00793">
    <property type="entry name" value="DHPS_2"/>
    <property type="match status" value="1"/>
</dbReference>
<proteinExistence type="inferred from homology"/>
<dbReference type="FunFam" id="3.20.20.20:FF:000006">
    <property type="entry name" value="Dihydropteroate synthase"/>
    <property type="match status" value="1"/>
</dbReference>
<evidence type="ECO:0000256" key="11">
    <source>
        <dbReference type="ARBA" id="ARBA00013043"/>
    </source>
</evidence>
<evidence type="ECO:0000313" key="23">
    <source>
        <dbReference type="Proteomes" id="UP001165063"/>
    </source>
</evidence>
<comment type="similarity">
    <text evidence="18">In the central section; belongs to the HPPK family.</text>
</comment>
<comment type="catalytic activity">
    <reaction evidence="3">
        <text>7,8-dihydroneopterin = 6-hydroxymethyl-7,8-dihydropterin + glycolaldehyde</text>
        <dbReference type="Rhea" id="RHEA:10540"/>
        <dbReference type="ChEBI" id="CHEBI:17001"/>
        <dbReference type="ChEBI" id="CHEBI:17071"/>
        <dbReference type="ChEBI" id="CHEBI:44841"/>
        <dbReference type="EC" id="4.1.2.25"/>
    </reaction>
</comment>
<dbReference type="OrthoDB" id="615426at2759"/>
<organism evidence="22 23">
    <name type="scientific">Ambrosiozyma monospora</name>
    <name type="common">Yeast</name>
    <name type="synonym">Endomycopsis monosporus</name>
    <dbReference type="NCBI Taxonomy" id="43982"/>
    <lineage>
        <taxon>Eukaryota</taxon>
        <taxon>Fungi</taxon>
        <taxon>Dikarya</taxon>
        <taxon>Ascomycota</taxon>
        <taxon>Saccharomycotina</taxon>
        <taxon>Pichiomycetes</taxon>
        <taxon>Pichiales</taxon>
        <taxon>Pichiaceae</taxon>
        <taxon>Ambrosiozyma</taxon>
    </lineage>
</organism>
<keyword evidence="14" id="KW-0479">Metal-binding</keyword>
<evidence type="ECO:0000256" key="4">
    <source>
        <dbReference type="ARBA" id="ARBA00001946"/>
    </source>
</evidence>
<evidence type="ECO:0000259" key="21">
    <source>
        <dbReference type="PROSITE" id="PS50972"/>
    </source>
</evidence>
<evidence type="ECO:0000256" key="8">
    <source>
        <dbReference type="ARBA" id="ARBA00009640"/>
    </source>
</evidence>
<dbReference type="CDD" id="cd00739">
    <property type="entry name" value="DHPS"/>
    <property type="match status" value="1"/>
</dbReference>
<evidence type="ECO:0000256" key="10">
    <source>
        <dbReference type="ARBA" id="ARBA00012458"/>
    </source>
</evidence>
<keyword evidence="15" id="KW-0460">Magnesium</keyword>
<dbReference type="InterPro" id="IPR045031">
    <property type="entry name" value="DHP_synth-like"/>
</dbReference>
<dbReference type="InterPro" id="IPR011005">
    <property type="entry name" value="Dihydropteroate_synth-like_sf"/>
</dbReference>
<dbReference type="AlphaFoldDB" id="A0A9W7DPL7"/>
<dbReference type="InterPro" id="IPR006390">
    <property type="entry name" value="DHP_synth_dom"/>
</dbReference>
<dbReference type="SUPFAM" id="SSF51717">
    <property type="entry name" value="Dihydropteroate synthetase-like"/>
    <property type="match status" value="1"/>
</dbReference>
<accession>A0A9W7DPL7</accession>
<comment type="pathway">
    <text evidence="6">Cofactor biosynthesis; tetrahydrofolate biosynthesis; 2-amino-4-hydroxy-6-hydroxymethyl-7,8-dihydropteridine diphosphate from 7,8-dihydroneopterin triphosphate: step 3/4.</text>
</comment>
<protein>
    <recommendedName>
        <fullName evidence="19">Folic acid synthesis protein FOL1</fullName>
        <ecNumber evidence="10">2.5.1.15</ecNumber>
        <ecNumber evidence="12">2.7.6.3</ecNumber>
        <ecNumber evidence="11">4.1.2.25</ecNumber>
    </recommendedName>
    <alternativeName>
        <fullName evidence="20">Folic acid synthesis protein fol1</fullName>
    </alternativeName>
</protein>
<comment type="caution">
    <text evidence="22">The sequence shown here is derived from an EMBL/GenBank/DDBJ whole genome shotgun (WGS) entry which is preliminary data.</text>
</comment>
<dbReference type="PANTHER" id="PTHR20941:SF1">
    <property type="entry name" value="FOLIC ACID SYNTHESIS PROTEIN FOL1"/>
    <property type="match status" value="1"/>
</dbReference>
<evidence type="ECO:0000256" key="3">
    <source>
        <dbReference type="ARBA" id="ARBA00001353"/>
    </source>
</evidence>
<sequence>MLERSFVLLPLCEILPPTFIHPVTAEPVHDHLKQLVTGTRQVDPNVQTSIDLVNLVPLVDNSKEFRYIEYDLFNNKSKTQLMSILNVTPDSFSDGHSSNLIVENVMKKIDNMITNGVDIIDIGGCSTRPNSEQPSEEEELSRVLPVIKAARAKYPSSDDILISIDTYRSRVAEESIKAGADIINDVSAGLFDEKMYDVVTKYGTPYIINHLRGDISTMSKLTTYKETKDNDLQVFTKANNQPAMLINEVSKELCQCISKMTEKGVRRWQIILDPGLGFAKNLDQNLDIIRELPLLKKYNQLNTATGEFLSFEHIPLLLGPSRKRFIGKITGKDVASDRINGTSAAVTACIGYGSDIVRIHDYKEMKDACLMADAIYKGIR</sequence>
<reference evidence="22" key="1">
    <citation type="submission" date="2023-04" db="EMBL/GenBank/DDBJ databases">
        <title>Ambrosiozyma monospora NBRC 1965.</title>
        <authorList>
            <person name="Ichikawa N."/>
            <person name="Sato H."/>
            <person name="Tonouchi N."/>
        </authorList>
    </citation>
    <scope>NUCLEOTIDE SEQUENCE</scope>
    <source>
        <strain evidence="22">NBRC 1965</strain>
    </source>
</reference>